<protein>
    <submittedName>
        <fullName evidence="1">Uncharacterized protein</fullName>
    </submittedName>
</protein>
<dbReference type="Proteomes" id="UP001370348">
    <property type="component" value="Chromosome"/>
</dbReference>
<name>A0ABZ2LKE3_9BACT</name>
<gene>
    <name evidence="1" type="ORF">LZC94_26575</name>
</gene>
<proteinExistence type="predicted"/>
<dbReference type="RefSeq" id="WP_394821037.1">
    <property type="nucleotide sequence ID" value="NZ_CP089984.1"/>
</dbReference>
<organism evidence="1 2">
    <name type="scientific">Pendulispora albinea</name>
    <dbReference type="NCBI Taxonomy" id="2741071"/>
    <lineage>
        <taxon>Bacteria</taxon>
        <taxon>Pseudomonadati</taxon>
        <taxon>Myxococcota</taxon>
        <taxon>Myxococcia</taxon>
        <taxon>Myxococcales</taxon>
        <taxon>Sorangiineae</taxon>
        <taxon>Pendulisporaceae</taxon>
        <taxon>Pendulispora</taxon>
    </lineage>
</organism>
<evidence type="ECO:0000313" key="2">
    <source>
        <dbReference type="Proteomes" id="UP001370348"/>
    </source>
</evidence>
<dbReference type="EMBL" id="CP089984">
    <property type="protein sequence ID" value="WXB11419.1"/>
    <property type="molecule type" value="Genomic_DNA"/>
</dbReference>
<sequence>MQMPRSLLRLAIVSSLMLPIGCRDQGKFSAQRAAEDVASLVELTNKDLGEVERGMPEGAKRLAPLWAQGKNPHDDLGAVRAALTKVRREVPDLNVAKSTFFAVTDERGIAIRNNLEQDAMAEKNLFAIFPDLAKAKEATTSTTGAFPETAAQNPPDRDWLFAAPIRADDRKLLGVYLTGWTYRRFAYHLQETLRHDLGERLRKDNEAGKLPIFYVAMFDRTGVYGAPKTPTVNEKALHDADLVGKTASGAHTGVLTITERDFGYAAARTPKLGADIGVVVLRSEL</sequence>
<accession>A0ABZ2LKE3</accession>
<evidence type="ECO:0000313" key="1">
    <source>
        <dbReference type="EMBL" id="WXB11419.1"/>
    </source>
</evidence>
<keyword evidence="2" id="KW-1185">Reference proteome</keyword>
<reference evidence="1 2" key="1">
    <citation type="submission" date="2021-12" db="EMBL/GenBank/DDBJ databases">
        <title>Discovery of the Pendulisporaceae a myxobacterial family with distinct sporulation behavior and unique specialized metabolism.</title>
        <authorList>
            <person name="Garcia R."/>
            <person name="Popoff A."/>
            <person name="Bader C.D."/>
            <person name="Loehr J."/>
            <person name="Walesch S."/>
            <person name="Walt C."/>
            <person name="Boldt J."/>
            <person name="Bunk B."/>
            <person name="Haeckl F.J.F.P.J."/>
            <person name="Gunesch A.P."/>
            <person name="Birkelbach J."/>
            <person name="Nuebel U."/>
            <person name="Pietschmann T."/>
            <person name="Bach T."/>
            <person name="Mueller R."/>
        </authorList>
    </citation>
    <scope>NUCLEOTIDE SEQUENCE [LARGE SCALE GENOMIC DNA]</scope>
    <source>
        <strain evidence="1 2">MSr11954</strain>
    </source>
</reference>